<name>A0A0V7ZNH8_9CYAN</name>
<evidence type="ECO:0000313" key="1">
    <source>
        <dbReference type="EMBL" id="KST65959.1"/>
    </source>
</evidence>
<evidence type="ECO:0000313" key="2">
    <source>
        <dbReference type="Proteomes" id="UP000053372"/>
    </source>
</evidence>
<keyword evidence="2" id="KW-1185">Reference proteome</keyword>
<dbReference type="AlphaFoldDB" id="A0A0V7ZNH8"/>
<protein>
    <submittedName>
        <fullName evidence="1">Uncharacterized protein</fullName>
    </submittedName>
</protein>
<reference evidence="1 2" key="1">
    <citation type="journal article" date="2015" name="Genome Announc.">
        <title>Draft Genome of the Euendolithic (true boring) Cyanobacterium Mastigocoleus testarum strain BC008.</title>
        <authorList>
            <person name="Guida B.S."/>
            <person name="Garcia-Pichel F."/>
        </authorList>
    </citation>
    <scope>NUCLEOTIDE SEQUENCE [LARGE SCALE GENOMIC DNA]</scope>
    <source>
        <strain evidence="1 2">BC008</strain>
    </source>
</reference>
<dbReference type="EMBL" id="LMTZ01000101">
    <property type="protein sequence ID" value="KST65959.1"/>
    <property type="molecule type" value="Genomic_DNA"/>
</dbReference>
<gene>
    <name evidence="1" type="ORF">BC008_23570</name>
</gene>
<proteinExistence type="predicted"/>
<organism evidence="1 2">
    <name type="scientific">Mastigocoleus testarum BC008</name>
    <dbReference type="NCBI Taxonomy" id="371196"/>
    <lineage>
        <taxon>Bacteria</taxon>
        <taxon>Bacillati</taxon>
        <taxon>Cyanobacteriota</taxon>
        <taxon>Cyanophyceae</taxon>
        <taxon>Nostocales</taxon>
        <taxon>Hapalosiphonaceae</taxon>
        <taxon>Mastigocoleus</taxon>
    </lineage>
</organism>
<comment type="caution">
    <text evidence="1">The sequence shown here is derived from an EMBL/GenBank/DDBJ whole genome shotgun (WGS) entry which is preliminary data.</text>
</comment>
<sequence length="346" mass="40053">MSELSAFNPEKFEQWLPQAQRQLYVKSLMQRVGMTRWRAECFVRLWLYLFLKDSQTRHTLPKLPLKELAFPQGWVECSCHQAADIFYSDRERGGERSAGMMLDKLVALGLIRKHFDGNCTQIEIQPLPELLEHHTLDSTAIVKPDAFDLRSDAIPIANMLASNYNWLNRNTDTVPYRIANILRDWASQYAGGMRVLRRSDNQNPVGFYVLYPTLRESEIKFFAPPSQGLHLSRVTEVDPFKIALPGDETCRSVFVRSWMIDSSYQKQAQVLFLQDAQQTLGRMKEDFPNLWDMYTLIIHPSYAELGQALGFQKTGSDPKLPLYWMYQAVDRFLKLDIQKAMSNIVS</sequence>
<dbReference type="RefSeq" id="WP_036266019.1">
    <property type="nucleotide sequence ID" value="NZ_LMTZ01000101.1"/>
</dbReference>
<dbReference type="Proteomes" id="UP000053372">
    <property type="component" value="Unassembled WGS sequence"/>
</dbReference>
<accession>A0A0V7ZNH8</accession>